<dbReference type="OrthoDB" id="437457at2759"/>
<comment type="caution">
    <text evidence="1">The sequence shown here is derived from an EMBL/GenBank/DDBJ whole genome shotgun (WGS) entry which is preliminary data.</text>
</comment>
<organism evidence="1 2">
    <name type="scientific">Monilinia laxa</name>
    <name type="common">Brown rot fungus</name>
    <name type="synonym">Sclerotinia laxa</name>
    <dbReference type="NCBI Taxonomy" id="61186"/>
    <lineage>
        <taxon>Eukaryota</taxon>
        <taxon>Fungi</taxon>
        <taxon>Dikarya</taxon>
        <taxon>Ascomycota</taxon>
        <taxon>Pezizomycotina</taxon>
        <taxon>Leotiomycetes</taxon>
        <taxon>Helotiales</taxon>
        <taxon>Sclerotiniaceae</taxon>
        <taxon>Monilinia</taxon>
    </lineage>
</organism>
<proteinExistence type="predicted"/>
<name>A0A5N6K7P0_MONLA</name>
<evidence type="ECO:0000313" key="2">
    <source>
        <dbReference type="Proteomes" id="UP000326757"/>
    </source>
</evidence>
<sequence length="415" mass="46770">MICQIYTDFVSAHPCPPNTFEKRYKLGLLLPVDSKQFVLAWIANGSRGRSVATFLQYYDQDRVNTRKTLVDHNMTSKKFDHTIFLAVRGDFLTDNSPPNACINHIMDDNLKYTLTGPIAVVSERGHGSSGAAQDFQPYDFRILIDFLFNYEGRPKTEVGHACGDQLKGAKGISMSRFKKIFMGRSEDKKGKSATNIFDIEEHRIYRHQADHSTEPDWLKDAEEFLSAHRVKRSISSANLSSFEPDDSPIDPPKSFILPDFLPDWIVQSPSIHTGPPLPSQTFSSIATDMKTEKESAGRESMDITSITHGGTNRRHRKNNVIIRNSFDIFHHHISPKPQIILPDTTSILSKISSSSISATTTSSFDTRPAPNDKCTLQTPMKNFNSSRPRSPSTKINRDDCEQRAAMGWIMSPWMV</sequence>
<evidence type="ECO:0000313" key="1">
    <source>
        <dbReference type="EMBL" id="KAB8298733.1"/>
    </source>
</evidence>
<dbReference type="Proteomes" id="UP000326757">
    <property type="component" value="Unassembled WGS sequence"/>
</dbReference>
<dbReference type="EMBL" id="VIGI01000006">
    <property type="protein sequence ID" value="KAB8298733.1"/>
    <property type="molecule type" value="Genomic_DNA"/>
</dbReference>
<gene>
    <name evidence="1" type="ORF">EYC80_000908</name>
</gene>
<dbReference type="AlphaFoldDB" id="A0A5N6K7P0"/>
<protein>
    <submittedName>
        <fullName evidence="1">Uncharacterized protein</fullName>
    </submittedName>
</protein>
<reference evidence="1 2" key="1">
    <citation type="submission" date="2019-06" db="EMBL/GenBank/DDBJ databases">
        <title>Genome Sequence of the Brown Rot Fungal Pathogen Monilinia laxa.</title>
        <authorList>
            <person name="De Miccolis Angelini R.M."/>
            <person name="Landi L."/>
            <person name="Abate D."/>
            <person name="Pollastro S."/>
            <person name="Romanazzi G."/>
            <person name="Faretra F."/>
        </authorList>
    </citation>
    <scope>NUCLEOTIDE SEQUENCE [LARGE SCALE GENOMIC DNA]</scope>
    <source>
        <strain evidence="1 2">Mlax316</strain>
    </source>
</reference>
<accession>A0A5N6K7P0</accession>
<keyword evidence="2" id="KW-1185">Reference proteome</keyword>